<evidence type="ECO:0000313" key="3">
    <source>
        <dbReference type="EMBL" id="RXK81165.1"/>
    </source>
</evidence>
<dbReference type="Pfam" id="PF07508">
    <property type="entry name" value="Recombinase"/>
    <property type="match status" value="1"/>
</dbReference>
<evidence type="ECO:0000259" key="1">
    <source>
        <dbReference type="PROSITE" id="PS51736"/>
    </source>
</evidence>
<dbReference type="OrthoDB" id="9797501at2"/>
<gene>
    <name evidence="3" type="ORF">ESB13_19685</name>
</gene>
<dbReference type="SUPFAM" id="SSF53041">
    <property type="entry name" value="Resolvase-like"/>
    <property type="match status" value="1"/>
</dbReference>
<dbReference type="InterPro" id="IPR006119">
    <property type="entry name" value="Resolv_N"/>
</dbReference>
<comment type="caution">
    <text evidence="3">The sequence shown here is derived from an EMBL/GenBank/DDBJ whole genome shotgun (WGS) entry which is preliminary data.</text>
</comment>
<dbReference type="InterPro" id="IPR011109">
    <property type="entry name" value="DNA_bind_recombinase_dom"/>
</dbReference>
<keyword evidence="4" id="KW-1185">Reference proteome</keyword>
<dbReference type="GO" id="GO:0000150">
    <property type="term" value="F:DNA strand exchange activity"/>
    <property type="evidence" value="ECO:0007669"/>
    <property type="project" value="InterPro"/>
</dbReference>
<dbReference type="PROSITE" id="PS51736">
    <property type="entry name" value="RECOMBINASES_3"/>
    <property type="match status" value="1"/>
</dbReference>
<proteinExistence type="predicted"/>
<evidence type="ECO:0000313" key="4">
    <source>
        <dbReference type="Proteomes" id="UP000290545"/>
    </source>
</evidence>
<dbReference type="Gene3D" id="3.40.50.1390">
    <property type="entry name" value="Resolvase, N-terminal catalytic domain"/>
    <property type="match status" value="1"/>
</dbReference>
<dbReference type="InterPro" id="IPR038109">
    <property type="entry name" value="DNA_bind_recomb_sf"/>
</dbReference>
<dbReference type="CDD" id="cd00338">
    <property type="entry name" value="Ser_Recombinase"/>
    <property type="match status" value="1"/>
</dbReference>
<dbReference type="InterPro" id="IPR036162">
    <property type="entry name" value="Resolvase-like_N_sf"/>
</dbReference>
<dbReference type="PANTHER" id="PTHR30461:SF23">
    <property type="entry name" value="DNA RECOMBINASE-RELATED"/>
    <property type="match status" value="1"/>
</dbReference>
<dbReference type="Proteomes" id="UP000290545">
    <property type="component" value="Unassembled WGS sequence"/>
</dbReference>
<dbReference type="SMART" id="SM00857">
    <property type="entry name" value="Resolvase"/>
    <property type="match status" value="1"/>
</dbReference>
<sequence>MEEKKSVGIWIRVSTEDQARGDSPEHHEERARMYCKLNGWDVVTVYHLEAVSGKSVIDQPEALRMMKDVKEGRIQALVFSKLARLARNTRELLSFADYFNEHKADLVSLQEKIDTGTPAGRLFYTIIAAMAQWEREEIASRVAASVPVRAKLGKPLGGVAPFGYTWGDDPSKKQLSIDENEAPIRKLMYEIFSRTKRKKATAKQLNELGYRTRKGERFSDTTIDRLLKDPIAKGIRRANYTKSRGDNKTWDLKPTSEWVLTECPSIVSEELWEECNAILEQQYKKRNKPGRQAKFLLSGIMQCTCHAKMYVYHGVDTYHCRKCKNKISVRDIDYVFEVQLKNFLFTDLEIDVYQKQTEMTINEKANLLNAAQVEIEDLTVRTTELLNMRLKKEISQEDFVRFYEPDNTRLKGLQRHTAELQGEIDALTVHLASSQTVLSDAKDLYNRWSDLEFSEKRTIVETITDEIIVGSDDIHIKLAYLPKHTFFDDNVKRQRNLRGSYWQQA</sequence>
<dbReference type="InterPro" id="IPR050639">
    <property type="entry name" value="SSR_resolvase"/>
</dbReference>
<feature type="domain" description="Recombinase" evidence="2">
    <location>
        <begin position="161"/>
        <end position="285"/>
    </location>
</feature>
<dbReference type="EMBL" id="SDHZ01000004">
    <property type="protein sequence ID" value="RXK81165.1"/>
    <property type="molecule type" value="Genomic_DNA"/>
</dbReference>
<evidence type="ECO:0000259" key="2">
    <source>
        <dbReference type="PROSITE" id="PS51737"/>
    </source>
</evidence>
<reference evidence="3 4" key="1">
    <citation type="submission" date="2019-01" db="EMBL/GenBank/DDBJ databases">
        <title>Filimonas sp. strain TTM-71.</title>
        <authorList>
            <person name="Chen W.-M."/>
        </authorList>
    </citation>
    <scope>NUCLEOTIDE SEQUENCE [LARGE SCALE GENOMIC DNA]</scope>
    <source>
        <strain evidence="3 4">TTM-71</strain>
    </source>
</reference>
<accession>A0A4Q1D285</accession>
<protein>
    <submittedName>
        <fullName evidence="3">Recombinase family protein</fullName>
    </submittedName>
</protein>
<dbReference type="PROSITE" id="PS51737">
    <property type="entry name" value="RECOMBINASE_DNA_BIND"/>
    <property type="match status" value="1"/>
</dbReference>
<dbReference type="Gene3D" id="3.90.1750.20">
    <property type="entry name" value="Putative Large Serine Recombinase, Chain B, Domain 2"/>
    <property type="match status" value="1"/>
</dbReference>
<dbReference type="Pfam" id="PF00239">
    <property type="entry name" value="Resolvase"/>
    <property type="match status" value="1"/>
</dbReference>
<dbReference type="PANTHER" id="PTHR30461">
    <property type="entry name" value="DNA-INVERTASE FROM LAMBDOID PROPHAGE"/>
    <property type="match status" value="1"/>
</dbReference>
<dbReference type="RefSeq" id="WP_129005419.1">
    <property type="nucleotide sequence ID" value="NZ_SDHZ01000004.1"/>
</dbReference>
<dbReference type="GO" id="GO:0003677">
    <property type="term" value="F:DNA binding"/>
    <property type="evidence" value="ECO:0007669"/>
    <property type="project" value="InterPro"/>
</dbReference>
<name>A0A4Q1D285_9BACT</name>
<dbReference type="AlphaFoldDB" id="A0A4Q1D285"/>
<feature type="domain" description="Resolvase/invertase-type recombinase catalytic" evidence="1">
    <location>
        <begin position="6"/>
        <end position="153"/>
    </location>
</feature>
<organism evidence="3 4">
    <name type="scientific">Filimonas effusa</name>
    <dbReference type="NCBI Taxonomy" id="2508721"/>
    <lineage>
        <taxon>Bacteria</taxon>
        <taxon>Pseudomonadati</taxon>
        <taxon>Bacteroidota</taxon>
        <taxon>Chitinophagia</taxon>
        <taxon>Chitinophagales</taxon>
        <taxon>Chitinophagaceae</taxon>
        <taxon>Filimonas</taxon>
    </lineage>
</organism>